<dbReference type="InterPro" id="IPR050228">
    <property type="entry name" value="Carboxylesterase_BioH"/>
</dbReference>
<dbReference type="PRINTS" id="PR00111">
    <property type="entry name" value="ABHYDROLASE"/>
</dbReference>
<keyword evidence="3" id="KW-1185">Reference proteome</keyword>
<dbReference type="EMBL" id="JBHMCG010000112">
    <property type="protein sequence ID" value="MFB9575582.1"/>
    <property type="molecule type" value="Genomic_DNA"/>
</dbReference>
<organism evidence="2 3">
    <name type="scientific">Streptomyces yanii</name>
    <dbReference type="NCBI Taxonomy" id="78510"/>
    <lineage>
        <taxon>Bacteria</taxon>
        <taxon>Bacillati</taxon>
        <taxon>Actinomycetota</taxon>
        <taxon>Actinomycetes</taxon>
        <taxon>Kitasatosporales</taxon>
        <taxon>Streptomycetaceae</taxon>
        <taxon>Streptomyces</taxon>
    </lineage>
</organism>
<name>A0ABV5RCQ0_9ACTN</name>
<accession>A0ABV5RCQ0</accession>
<dbReference type="SUPFAM" id="SSF53474">
    <property type="entry name" value="alpha/beta-Hydrolases"/>
    <property type="match status" value="1"/>
</dbReference>
<keyword evidence="2" id="KW-0378">Hydrolase</keyword>
<dbReference type="InterPro" id="IPR029058">
    <property type="entry name" value="AB_hydrolase_fold"/>
</dbReference>
<gene>
    <name evidence="2" type="ORF">ACFFTL_25720</name>
</gene>
<dbReference type="PANTHER" id="PTHR43194">
    <property type="entry name" value="HYDROLASE ALPHA/BETA FOLD FAMILY"/>
    <property type="match status" value="1"/>
</dbReference>
<dbReference type="PANTHER" id="PTHR43194:SF2">
    <property type="entry name" value="PEROXISOMAL MEMBRANE PROTEIN LPX1"/>
    <property type="match status" value="1"/>
</dbReference>
<evidence type="ECO:0000313" key="3">
    <source>
        <dbReference type="Proteomes" id="UP001589710"/>
    </source>
</evidence>
<dbReference type="Gene3D" id="3.40.50.1820">
    <property type="entry name" value="alpha/beta hydrolase"/>
    <property type="match status" value="1"/>
</dbReference>
<dbReference type="GO" id="GO:0016787">
    <property type="term" value="F:hydrolase activity"/>
    <property type="evidence" value="ECO:0007669"/>
    <property type="project" value="UniProtKB-KW"/>
</dbReference>
<dbReference type="Proteomes" id="UP001589710">
    <property type="component" value="Unassembled WGS sequence"/>
</dbReference>
<dbReference type="InterPro" id="IPR000073">
    <property type="entry name" value="AB_hydrolase_1"/>
</dbReference>
<evidence type="ECO:0000259" key="1">
    <source>
        <dbReference type="Pfam" id="PF12697"/>
    </source>
</evidence>
<dbReference type="Pfam" id="PF12697">
    <property type="entry name" value="Abhydrolase_6"/>
    <property type="match status" value="1"/>
</dbReference>
<reference evidence="2 3" key="1">
    <citation type="submission" date="2024-09" db="EMBL/GenBank/DDBJ databases">
        <authorList>
            <person name="Sun Q."/>
            <person name="Mori K."/>
        </authorList>
    </citation>
    <scope>NUCLEOTIDE SEQUENCE [LARGE SCALE GENOMIC DNA]</scope>
    <source>
        <strain evidence="2 3">JCM 3331</strain>
    </source>
</reference>
<comment type="caution">
    <text evidence="2">The sequence shown here is derived from an EMBL/GenBank/DDBJ whole genome shotgun (WGS) entry which is preliminary data.</text>
</comment>
<proteinExistence type="predicted"/>
<dbReference type="RefSeq" id="WP_345515475.1">
    <property type="nucleotide sequence ID" value="NZ_BAAAXD010000031.1"/>
</dbReference>
<sequence length="296" mass="32084">MTWTERTVVRDGVRISCREWLAPGAGPSVLLLHGLAGHAGEWDTVAQDLSTRHRVIAVDQRGHGASERHPRDVSRAAYVGDVVAVIHQLELHQPALVGQSLGGHTALLAAARHPDLIGAIALVEAGPGGPNPKVQAEIGGWLDSWPMPFPSREAAVAFHGGGPVGEGWAAGLEERGDGWWPRFDRDVMVASLAENARRSFWDEWARITCPTLVVLAQSGIIPPEEIRAMLDRRPQTSAVSIPGTGHDLHLEQPAVLRELLQKFLEENAEHRTHGQADPDTAEPGRNVWRKLAPSAL</sequence>
<feature type="domain" description="AB hydrolase-1" evidence="1">
    <location>
        <begin position="29"/>
        <end position="257"/>
    </location>
</feature>
<evidence type="ECO:0000313" key="2">
    <source>
        <dbReference type="EMBL" id="MFB9575582.1"/>
    </source>
</evidence>
<protein>
    <submittedName>
        <fullName evidence="2">Alpha/beta fold hydrolase</fullName>
    </submittedName>
</protein>